<dbReference type="PANTHER" id="PTHR31157">
    <property type="entry name" value="SCP DOMAIN-CONTAINING PROTEIN"/>
    <property type="match status" value="1"/>
</dbReference>
<reference evidence="2 3" key="1">
    <citation type="submission" date="2016-10" db="EMBL/GenBank/DDBJ databases">
        <authorList>
            <person name="de Groot N.N."/>
        </authorList>
    </citation>
    <scope>NUCLEOTIDE SEQUENCE [LARGE SCALE GENOMIC DNA]</scope>
    <source>
        <strain evidence="2 3">DSM 15283</strain>
    </source>
</reference>
<evidence type="ECO:0000259" key="1">
    <source>
        <dbReference type="Pfam" id="PF00188"/>
    </source>
</evidence>
<proteinExistence type="predicted"/>
<dbReference type="SUPFAM" id="SSF55797">
    <property type="entry name" value="PR-1-like"/>
    <property type="match status" value="1"/>
</dbReference>
<gene>
    <name evidence="2" type="ORF">SAMN04488042_1011521</name>
</gene>
<keyword evidence="3" id="KW-1185">Reference proteome</keyword>
<evidence type="ECO:0000313" key="2">
    <source>
        <dbReference type="EMBL" id="SFL79152.1"/>
    </source>
</evidence>
<dbReference type="PANTHER" id="PTHR31157:SF1">
    <property type="entry name" value="SCP DOMAIN-CONTAINING PROTEIN"/>
    <property type="match status" value="1"/>
</dbReference>
<name>A0A1I4KK58_9RHOB</name>
<accession>A0A1I4KK58</accession>
<dbReference type="Gene3D" id="3.40.33.10">
    <property type="entry name" value="CAP"/>
    <property type="match status" value="1"/>
</dbReference>
<dbReference type="Pfam" id="PF00188">
    <property type="entry name" value="CAP"/>
    <property type="match status" value="1"/>
</dbReference>
<protein>
    <submittedName>
        <fullName evidence="2">Cysteine-rich secretory protein family protein</fullName>
    </submittedName>
</protein>
<sequence>MWVFKATPCGLDTVRLKRPNGDIMRSLAILLIAMLGLAACDSSGGAVGAKQYRISSGSTSKIQYRILDSVNVLRQASGAGPVELNAQLNAAAATHSQDMALQNRPWHFGSDGSSPLDRVARVGYTGKLVGETISETYETEIETLAAWMEQDDTRAVILDPNAQDMGFAWFQEKNGKIWWTLIMGQRLGGVNIAAF</sequence>
<dbReference type="STRING" id="254406.SAMN04488042_1011521"/>
<dbReference type="EMBL" id="FOTQ01000001">
    <property type="protein sequence ID" value="SFL79152.1"/>
    <property type="molecule type" value="Genomic_DNA"/>
</dbReference>
<dbReference type="InterPro" id="IPR035940">
    <property type="entry name" value="CAP_sf"/>
</dbReference>
<evidence type="ECO:0000313" key="3">
    <source>
        <dbReference type="Proteomes" id="UP000199144"/>
    </source>
</evidence>
<dbReference type="CDD" id="cd05379">
    <property type="entry name" value="CAP_bacterial"/>
    <property type="match status" value="1"/>
</dbReference>
<dbReference type="AlphaFoldDB" id="A0A1I4KK58"/>
<feature type="domain" description="SCP" evidence="1">
    <location>
        <begin position="67"/>
        <end position="181"/>
    </location>
</feature>
<organism evidence="2 3">
    <name type="scientific">Shimia aestuarii</name>
    <dbReference type="NCBI Taxonomy" id="254406"/>
    <lineage>
        <taxon>Bacteria</taxon>
        <taxon>Pseudomonadati</taxon>
        <taxon>Pseudomonadota</taxon>
        <taxon>Alphaproteobacteria</taxon>
        <taxon>Rhodobacterales</taxon>
        <taxon>Roseobacteraceae</taxon>
    </lineage>
</organism>
<dbReference type="Proteomes" id="UP000199144">
    <property type="component" value="Unassembled WGS sequence"/>
</dbReference>
<dbReference type="InterPro" id="IPR014044">
    <property type="entry name" value="CAP_dom"/>
</dbReference>